<feature type="compositionally biased region" description="Low complexity" evidence="1">
    <location>
        <begin position="68"/>
        <end position="81"/>
    </location>
</feature>
<name>A0ABQ9UX71_SAGOE</name>
<proteinExistence type="predicted"/>
<dbReference type="EMBL" id="JASSZA010000009">
    <property type="protein sequence ID" value="KAK2101726.1"/>
    <property type="molecule type" value="Genomic_DNA"/>
</dbReference>
<evidence type="ECO:0000256" key="1">
    <source>
        <dbReference type="SAM" id="MobiDB-lite"/>
    </source>
</evidence>
<reference evidence="2 3" key="1">
    <citation type="submission" date="2023-05" db="EMBL/GenBank/DDBJ databases">
        <title>B98-5 Cell Line De Novo Hybrid Assembly: An Optical Mapping Approach.</title>
        <authorList>
            <person name="Kananen K."/>
            <person name="Auerbach J.A."/>
            <person name="Kautto E."/>
            <person name="Blachly J.S."/>
        </authorList>
    </citation>
    <scope>NUCLEOTIDE SEQUENCE [LARGE SCALE GENOMIC DNA]</scope>
    <source>
        <strain evidence="2">B95-8</strain>
        <tissue evidence="2">Cell line</tissue>
    </source>
</reference>
<feature type="compositionally biased region" description="Low complexity" evidence="1">
    <location>
        <begin position="116"/>
        <end position="127"/>
    </location>
</feature>
<keyword evidence="3" id="KW-1185">Reference proteome</keyword>
<feature type="compositionally biased region" description="Basic and acidic residues" evidence="1">
    <location>
        <begin position="21"/>
        <end position="32"/>
    </location>
</feature>
<feature type="region of interest" description="Disordered" evidence="1">
    <location>
        <begin position="1"/>
        <end position="32"/>
    </location>
</feature>
<feature type="compositionally biased region" description="Low complexity" evidence="1">
    <location>
        <begin position="245"/>
        <end position="258"/>
    </location>
</feature>
<feature type="region of interest" description="Disordered" evidence="1">
    <location>
        <begin position="188"/>
        <end position="258"/>
    </location>
</feature>
<comment type="caution">
    <text evidence="2">The sequence shown here is derived from an EMBL/GenBank/DDBJ whole genome shotgun (WGS) entry which is preliminary data.</text>
</comment>
<accession>A0ABQ9UX71</accession>
<feature type="compositionally biased region" description="Pro residues" evidence="1">
    <location>
        <begin position="82"/>
        <end position="99"/>
    </location>
</feature>
<feature type="compositionally biased region" description="Low complexity" evidence="1">
    <location>
        <begin position="198"/>
        <end position="219"/>
    </location>
</feature>
<organism evidence="2 3">
    <name type="scientific">Saguinus oedipus</name>
    <name type="common">Cotton-top tamarin</name>
    <name type="synonym">Oedipomidas oedipus</name>
    <dbReference type="NCBI Taxonomy" id="9490"/>
    <lineage>
        <taxon>Eukaryota</taxon>
        <taxon>Metazoa</taxon>
        <taxon>Chordata</taxon>
        <taxon>Craniata</taxon>
        <taxon>Vertebrata</taxon>
        <taxon>Euteleostomi</taxon>
        <taxon>Mammalia</taxon>
        <taxon>Eutheria</taxon>
        <taxon>Euarchontoglires</taxon>
        <taxon>Primates</taxon>
        <taxon>Haplorrhini</taxon>
        <taxon>Platyrrhini</taxon>
        <taxon>Cebidae</taxon>
        <taxon>Callitrichinae</taxon>
        <taxon>Saguinus</taxon>
    </lineage>
</organism>
<gene>
    <name evidence="2" type="ORF">P7K49_019392</name>
</gene>
<evidence type="ECO:0000313" key="2">
    <source>
        <dbReference type="EMBL" id="KAK2101726.1"/>
    </source>
</evidence>
<sequence length="315" mass="32944">MGGGGSRRGVLWSPPRLAGGTRDRPRTHRVEVPFRTSHIMHLKASALFRKDGFGCRFGLQDTTRTRRGAGSPAGRARRPGPAAAPAPPPAPIPRPPPRGLPKRRAPAQRGKGPLWAAAPASAAIAAPLWGGRRRPPHAAALAEQRRRPPARPGGHPKPVRAPGLGRCYLSPPRPLCLSIRRIISRAEAGGRGGREGAGKAAPPRSRAAAGSHAASSCRGNSCLGARDPRPPTSGRAGDFKRGQRGPAPAASSQASGAGVAPLLRAAARDCRALQSPPEKETVCPTDWQGMLRHPVRSLVQGLSRAGRKCQPGVSR</sequence>
<dbReference type="Proteomes" id="UP001266305">
    <property type="component" value="Unassembled WGS sequence"/>
</dbReference>
<evidence type="ECO:0000313" key="3">
    <source>
        <dbReference type="Proteomes" id="UP001266305"/>
    </source>
</evidence>
<feature type="region of interest" description="Disordered" evidence="1">
    <location>
        <begin position="56"/>
        <end position="165"/>
    </location>
</feature>
<protein>
    <submittedName>
        <fullName evidence="2">Uncharacterized protein</fullName>
    </submittedName>
</protein>